<dbReference type="AlphaFoldDB" id="A0AAU8LVN3"/>
<name>A0AAU8LVN3_9BACT</name>
<accession>A0AAU8LVN3</accession>
<organism evidence="1">
    <name type="scientific">Candidatus Electrothrix aestuarii</name>
    <dbReference type="NCBI Taxonomy" id="3062594"/>
    <lineage>
        <taxon>Bacteria</taxon>
        <taxon>Pseudomonadati</taxon>
        <taxon>Thermodesulfobacteriota</taxon>
        <taxon>Desulfobulbia</taxon>
        <taxon>Desulfobulbales</taxon>
        <taxon>Desulfobulbaceae</taxon>
        <taxon>Candidatus Electrothrix</taxon>
    </lineage>
</organism>
<dbReference type="KEGG" id="eaj:Q3M24_21990"/>
<proteinExistence type="predicted"/>
<gene>
    <name evidence="1" type="ORF">Q3M24_21990</name>
</gene>
<protein>
    <submittedName>
        <fullName evidence="1">Uncharacterized protein</fullName>
    </submittedName>
</protein>
<reference evidence="1" key="2">
    <citation type="submission" date="2024-06" db="EMBL/GenBank/DDBJ databases">
        <authorList>
            <person name="Plum-Jensen L.E."/>
            <person name="Schramm A."/>
            <person name="Marshall I.P.G."/>
        </authorList>
    </citation>
    <scope>NUCLEOTIDE SEQUENCE</scope>
    <source>
        <strain evidence="1">Rat1</strain>
    </source>
</reference>
<reference evidence="1" key="1">
    <citation type="journal article" date="2024" name="Syst. Appl. Microbiol.">
        <title>First single-strain enrichments of Electrothrix cable bacteria, description of E. aestuarii sp. nov. and E. rattekaaiensis sp. nov., and proposal of a cable bacteria taxonomy following the rules of the SeqCode.</title>
        <authorList>
            <person name="Plum-Jensen L.E."/>
            <person name="Schramm A."/>
            <person name="Marshall I.P.G."/>
        </authorList>
    </citation>
    <scope>NUCLEOTIDE SEQUENCE</scope>
    <source>
        <strain evidence="1">Rat1</strain>
    </source>
</reference>
<dbReference type="EMBL" id="CP159373">
    <property type="protein sequence ID" value="XCN72918.1"/>
    <property type="molecule type" value="Genomic_DNA"/>
</dbReference>
<evidence type="ECO:0000313" key="1">
    <source>
        <dbReference type="EMBL" id="XCN72918.1"/>
    </source>
</evidence>
<sequence length="56" mass="6392">MTSNICERCIDYTQHNSELDLIQFALDNQVHLGDKISEVNNYSLYFAPAGTYPQIP</sequence>